<dbReference type="PANTHER" id="PTHR30329:SF21">
    <property type="entry name" value="LIPOPROTEIN YIAD-RELATED"/>
    <property type="match status" value="1"/>
</dbReference>
<dbReference type="Gene3D" id="3.30.1330.60">
    <property type="entry name" value="OmpA-like domain"/>
    <property type="match status" value="1"/>
</dbReference>
<dbReference type="HAMAP" id="MF_02204">
    <property type="entry name" value="Pal"/>
    <property type="match status" value="1"/>
</dbReference>
<dbReference type="PANTHER" id="PTHR30329">
    <property type="entry name" value="STATOR ELEMENT OF FLAGELLAR MOTOR COMPLEX"/>
    <property type="match status" value="1"/>
</dbReference>
<comment type="similarity">
    <text evidence="8">Belongs to the Pal lipoprotein family.</text>
</comment>
<dbReference type="NCBIfam" id="TIGR02802">
    <property type="entry name" value="Pal_lipo"/>
    <property type="match status" value="1"/>
</dbReference>
<dbReference type="PROSITE" id="PS01068">
    <property type="entry name" value="OMPA_1"/>
    <property type="match status" value="1"/>
</dbReference>
<evidence type="ECO:0000313" key="12">
    <source>
        <dbReference type="Proteomes" id="UP000305888"/>
    </source>
</evidence>
<dbReference type="SUPFAM" id="SSF103088">
    <property type="entry name" value="OmpA-like"/>
    <property type="match status" value="1"/>
</dbReference>
<protein>
    <recommendedName>
        <fullName evidence="8">Peptidoglycan-associated lipoprotein</fullName>
        <shortName evidence="8">PAL</shortName>
    </recommendedName>
</protein>
<keyword evidence="6 8" id="KW-0449">Lipoprotein</keyword>
<dbReference type="Pfam" id="PF00691">
    <property type="entry name" value="OmpA"/>
    <property type="match status" value="1"/>
</dbReference>
<comment type="function">
    <text evidence="8">Part of the Tol-Pal system, which plays a role in outer membrane invagination during cell division and is important for maintaining outer membrane integrity.</text>
</comment>
<dbReference type="Proteomes" id="UP000305888">
    <property type="component" value="Chromosome"/>
</dbReference>
<dbReference type="GO" id="GO:0009279">
    <property type="term" value="C:cell outer membrane"/>
    <property type="evidence" value="ECO:0007669"/>
    <property type="project" value="UniProtKB-SubCell"/>
</dbReference>
<evidence type="ECO:0000256" key="3">
    <source>
        <dbReference type="ARBA" id="ARBA00023136"/>
    </source>
</evidence>
<dbReference type="InterPro" id="IPR039001">
    <property type="entry name" value="Pal"/>
</dbReference>
<sequence length="162" mass="17610">MTFLKFGFVALTALTLAACSDSDEDMTAQPYDPNASSISESSLQYFNTVVGDRVLFATDSSSVDSYAQETLTRQAEWLNQNPSVTATIEGHADERGTREYNLALGARRANAAYNFLVSRGVSASRLRTVSYGKERPEATCSNESCWSQNRRAVTVIAGAPMS</sequence>
<evidence type="ECO:0000256" key="4">
    <source>
        <dbReference type="ARBA" id="ARBA00023139"/>
    </source>
</evidence>
<dbReference type="RefSeq" id="WP_138571880.1">
    <property type="nucleotide sequence ID" value="NZ_CP040818.1"/>
</dbReference>
<dbReference type="InterPro" id="IPR006690">
    <property type="entry name" value="OMPA-like_CS"/>
</dbReference>
<dbReference type="PRINTS" id="PR01021">
    <property type="entry name" value="OMPADOMAIN"/>
</dbReference>
<evidence type="ECO:0000256" key="6">
    <source>
        <dbReference type="ARBA" id="ARBA00023288"/>
    </source>
</evidence>
<keyword evidence="4 8" id="KW-0564">Palmitate</keyword>
<evidence type="ECO:0000313" key="11">
    <source>
        <dbReference type="EMBL" id="QDL92071.1"/>
    </source>
</evidence>
<organism evidence="11 12">
    <name type="scientific">Paroceanicella profunda</name>
    <dbReference type="NCBI Taxonomy" id="2579971"/>
    <lineage>
        <taxon>Bacteria</taxon>
        <taxon>Pseudomonadati</taxon>
        <taxon>Pseudomonadota</taxon>
        <taxon>Alphaproteobacteria</taxon>
        <taxon>Rhodobacterales</taxon>
        <taxon>Paracoccaceae</taxon>
        <taxon>Paroceanicella</taxon>
    </lineage>
</organism>
<evidence type="ECO:0000256" key="2">
    <source>
        <dbReference type="ARBA" id="ARBA00022729"/>
    </source>
</evidence>
<keyword evidence="5 8" id="KW-0998">Cell outer membrane</keyword>
<keyword evidence="7 8" id="KW-0131">Cell cycle</keyword>
<accession>A0A5B8FH69</accession>
<dbReference type="OrthoDB" id="9809164at2"/>
<comment type="subcellular location">
    <subcellularLocation>
        <location evidence="8">Cell outer membrane</location>
        <topology evidence="8">Lipid-anchor</topology>
    </subcellularLocation>
</comment>
<dbReference type="GO" id="GO:0051301">
    <property type="term" value="P:cell division"/>
    <property type="evidence" value="ECO:0007669"/>
    <property type="project" value="UniProtKB-UniRule"/>
</dbReference>
<reference evidence="11 12" key="1">
    <citation type="submission" date="2019-06" db="EMBL/GenBank/DDBJ databases">
        <title>Genome sequence of Rhodobacteraceae bacterium D4M1.</title>
        <authorList>
            <person name="Cao J."/>
        </authorList>
    </citation>
    <scope>NUCLEOTIDE SEQUENCE [LARGE SCALE GENOMIC DNA]</scope>
    <source>
        <strain evidence="11 12">D4M1</strain>
    </source>
</reference>
<dbReference type="InterPro" id="IPR006664">
    <property type="entry name" value="OMP_bac"/>
</dbReference>
<dbReference type="InterPro" id="IPR014169">
    <property type="entry name" value="Pal_lipo_C"/>
</dbReference>
<dbReference type="AlphaFoldDB" id="A0A5B8FH69"/>
<evidence type="ECO:0000259" key="10">
    <source>
        <dbReference type="PROSITE" id="PS51123"/>
    </source>
</evidence>
<dbReference type="EMBL" id="CP040818">
    <property type="protein sequence ID" value="QDL92071.1"/>
    <property type="molecule type" value="Genomic_DNA"/>
</dbReference>
<dbReference type="PROSITE" id="PS51257">
    <property type="entry name" value="PROKAR_LIPOPROTEIN"/>
    <property type="match status" value="1"/>
</dbReference>
<dbReference type="InterPro" id="IPR006665">
    <property type="entry name" value="OmpA-like"/>
</dbReference>
<evidence type="ECO:0000256" key="1">
    <source>
        <dbReference type="ARBA" id="ARBA00022618"/>
    </source>
</evidence>
<keyword evidence="2 8" id="KW-0732">Signal</keyword>
<name>A0A5B8FH69_9RHOB</name>
<evidence type="ECO:0000256" key="9">
    <source>
        <dbReference type="SAM" id="SignalP"/>
    </source>
</evidence>
<keyword evidence="12" id="KW-1185">Reference proteome</keyword>
<evidence type="ECO:0000256" key="7">
    <source>
        <dbReference type="ARBA" id="ARBA00023306"/>
    </source>
</evidence>
<dbReference type="CDD" id="cd07185">
    <property type="entry name" value="OmpA_C-like"/>
    <property type="match status" value="1"/>
</dbReference>
<dbReference type="KEGG" id="ppru:FDP22_09970"/>
<evidence type="ECO:0000256" key="8">
    <source>
        <dbReference type="HAMAP-Rule" id="MF_02204"/>
    </source>
</evidence>
<gene>
    <name evidence="8 11" type="primary">pal</name>
    <name evidence="11" type="ORF">FDP22_09970</name>
</gene>
<feature type="signal peptide" evidence="9">
    <location>
        <begin position="1"/>
        <end position="20"/>
    </location>
</feature>
<dbReference type="PROSITE" id="PS51123">
    <property type="entry name" value="OMPA_2"/>
    <property type="match status" value="1"/>
</dbReference>
<feature type="chain" id="PRO_5023132608" description="Peptidoglycan-associated lipoprotein" evidence="9">
    <location>
        <begin position="21"/>
        <end position="162"/>
    </location>
</feature>
<comment type="subunit">
    <text evidence="8">The Tol-Pal system is composed of five core proteins: the inner membrane proteins TolA, TolQ and TolR, the periplasmic protein TolB and the outer membrane protein Pal. They form a network linking the inner and outer membranes and the peptidoglycan layer.</text>
</comment>
<feature type="domain" description="OmpA-like" evidence="10">
    <location>
        <begin position="44"/>
        <end position="160"/>
    </location>
</feature>
<dbReference type="InterPro" id="IPR050330">
    <property type="entry name" value="Bact_OuterMem_StrucFunc"/>
</dbReference>
<keyword evidence="3 8" id="KW-0472">Membrane</keyword>
<dbReference type="InterPro" id="IPR036737">
    <property type="entry name" value="OmpA-like_sf"/>
</dbReference>
<proteinExistence type="inferred from homology"/>
<evidence type="ECO:0000256" key="5">
    <source>
        <dbReference type="ARBA" id="ARBA00023237"/>
    </source>
</evidence>
<keyword evidence="1 8" id="KW-0132">Cell division</keyword>